<name>A0A1H4EMM9_9BACT</name>
<dbReference type="RefSeq" id="WP_089763547.1">
    <property type="nucleotide sequence ID" value="NZ_BKAT01000032.1"/>
</dbReference>
<gene>
    <name evidence="2" type="ORF">SAMN05660909_03843</name>
</gene>
<dbReference type="OrthoDB" id="9768066at2"/>
<dbReference type="PANTHER" id="PTHR30634">
    <property type="entry name" value="OUTER MEMBRANE LOLAB LIPOPROTEIN INSERTION APPARATUS"/>
    <property type="match status" value="1"/>
</dbReference>
<dbReference type="AlphaFoldDB" id="A0A1H4EMM9"/>
<feature type="region of interest" description="Disordered" evidence="1">
    <location>
        <begin position="111"/>
        <end position="131"/>
    </location>
</feature>
<dbReference type="EMBL" id="FNRL01000019">
    <property type="protein sequence ID" value="SEA86305.1"/>
    <property type="molecule type" value="Genomic_DNA"/>
</dbReference>
<organism evidence="2 3">
    <name type="scientific">Chitinophaga terrae</name>
    <name type="common">ex Kim and Jung 2007</name>
    <dbReference type="NCBI Taxonomy" id="408074"/>
    <lineage>
        <taxon>Bacteria</taxon>
        <taxon>Pseudomonadati</taxon>
        <taxon>Bacteroidota</taxon>
        <taxon>Chitinophagia</taxon>
        <taxon>Chitinophagales</taxon>
        <taxon>Chitinophagaceae</taxon>
        <taxon>Chitinophaga</taxon>
    </lineage>
</organism>
<dbReference type="InterPro" id="IPR043737">
    <property type="entry name" value="DUF5682"/>
</dbReference>
<keyword evidence="3" id="KW-1185">Reference proteome</keyword>
<dbReference type="Pfam" id="PF18934">
    <property type="entry name" value="DUF5682"/>
    <property type="match status" value="1"/>
</dbReference>
<dbReference type="InterPro" id="IPR050458">
    <property type="entry name" value="LolB"/>
</dbReference>
<evidence type="ECO:0000313" key="2">
    <source>
        <dbReference type="EMBL" id="SEA86305.1"/>
    </source>
</evidence>
<dbReference type="PANTHER" id="PTHR30634:SF14">
    <property type="match status" value="1"/>
</dbReference>
<accession>A0A1H4EMM9</accession>
<sequence>MSVHLLGIRHHGPGSARNVKAFLEELEPDIVLIEGPPEADSLLEWVAHEQLQPPVAILAYQPDQPQRACFYPFATFSPEWQAMLYAKQKNIHVRFMDLPLAHVFGLENEAKEKAEQELEQEEATQPDSLNNNTDAVVTEEEVTADLIPEQRRDPISMLAEAAGHDDGEKWWEHMFEYRQDQSEVFEAIHDAMAALRQELPRANDRMEKLREAYMRKCIRQAEREMFQKIAVICGAWHAPALREMPSQKNDNDLLKGLPKAKVACTWIPWTYSRLSYESGYGAGIPSPGWYEHIWEYPKDDGTRWMALVAKLFRERQHDTSVAHVMEAVRLANALASLRQYSRPGLEELNEATLSVLCNGEPIGMQLIRDELIVRNRIGAVPTEIPAPPLHADILRLQKKLRLPATADFKDYSLDLRKETDLERSIFLHRLLLLGINWGTTYETGGKGTFKEQWRLQWSPELSIDIIEKGNWGNTVEEATANYVTDKTRQAASLNEVCRLLEAAIPAELPAVIDMIIHAINNLAAASGDVLQLMEVIPSLVRISRYGNVRKTDAALVDGITYSMVDRICVSLPAACTSVAEDAAQSLLDLFYSMNDAVGLLQQEALSASWQQTLRSISGNQATAPVIGGYATRLLFDAKQLDEETLGKLFSVSMSLAQPAAVSASWLEGFLKGSGTLLLLDDTLWGMIYQWIEHLENDIFTQVLPLLRRTFSNFTSPERRKLGEKVRTGQVGSVHNQAVPGTINTDRAARGIPVIMQILGFTDPKLV</sequence>
<protein>
    <submittedName>
        <fullName evidence="2">Uncharacterized protein</fullName>
    </submittedName>
</protein>
<reference evidence="3" key="1">
    <citation type="submission" date="2016-10" db="EMBL/GenBank/DDBJ databases">
        <authorList>
            <person name="Varghese N."/>
            <person name="Submissions S."/>
        </authorList>
    </citation>
    <scope>NUCLEOTIDE SEQUENCE [LARGE SCALE GENOMIC DNA]</scope>
    <source>
        <strain evidence="3">DSM 23920</strain>
    </source>
</reference>
<dbReference type="Proteomes" id="UP000199656">
    <property type="component" value="Unassembled WGS sequence"/>
</dbReference>
<evidence type="ECO:0000313" key="3">
    <source>
        <dbReference type="Proteomes" id="UP000199656"/>
    </source>
</evidence>
<evidence type="ECO:0000256" key="1">
    <source>
        <dbReference type="SAM" id="MobiDB-lite"/>
    </source>
</evidence>
<dbReference type="STRING" id="408074.SAMN05660909_03843"/>
<proteinExistence type="predicted"/>